<dbReference type="CDD" id="cd01335">
    <property type="entry name" value="Radical_SAM"/>
    <property type="match status" value="1"/>
</dbReference>
<reference evidence="5 6" key="1">
    <citation type="submission" date="2019-11" db="EMBL/GenBank/DDBJ databases">
        <title>Genome sequences of 17 halophilic strains isolated from different environments.</title>
        <authorList>
            <person name="Furrow R.E."/>
        </authorList>
    </citation>
    <scope>NUCLEOTIDE SEQUENCE [LARGE SCALE GENOMIC DNA]</scope>
    <source>
        <strain evidence="5 6">22506_14_FS</strain>
    </source>
</reference>
<dbReference type="PANTHER" id="PTHR43432">
    <property type="entry name" value="SLR0285 PROTEIN"/>
    <property type="match status" value="1"/>
</dbReference>
<dbReference type="GO" id="GO:0046872">
    <property type="term" value="F:metal ion binding"/>
    <property type="evidence" value="ECO:0007669"/>
    <property type="project" value="UniProtKB-KW"/>
</dbReference>
<sequence>MKPSIETKTARSILTKGTGFLHGYSHTLNPYAGCAFGCSYCYVRRMPISLFREEDWGAWVDIKENATDLVKKEIPKARKKGRVSIFMSSSTDPYQPVEHKTHLTRGLLEAMIEESPDFLFLQTRSPLVTRDIDLLKQFKNKILVSMTVETDLESVRKIFAPSAPPINARLKAIQELRSEDIPVQAAVAPLLPCSEQFPLKLAEVTDRLTLDDFFMGDGSGGKRTEQLGIRKLFEENGLLDWYDRQAYLKIKRRLQEVFPENSIYISQEGFYPPKGSDC</sequence>
<dbReference type="Proteomes" id="UP000447833">
    <property type="component" value="Unassembled WGS sequence"/>
</dbReference>
<dbReference type="PANTHER" id="PTHR43432:SF3">
    <property type="entry name" value="SLR0285 PROTEIN"/>
    <property type="match status" value="1"/>
</dbReference>
<dbReference type="SFLD" id="SFLDG01084">
    <property type="entry name" value="Uncharacterised_Radical_SAM_Su"/>
    <property type="match status" value="1"/>
</dbReference>
<dbReference type="RefSeq" id="WP_160920214.1">
    <property type="nucleotide sequence ID" value="NZ_WMEY01000005.1"/>
</dbReference>
<evidence type="ECO:0000256" key="3">
    <source>
        <dbReference type="ARBA" id="ARBA00023014"/>
    </source>
</evidence>
<evidence type="ECO:0000256" key="1">
    <source>
        <dbReference type="ARBA" id="ARBA00022723"/>
    </source>
</evidence>
<dbReference type="GO" id="GO:0003824">
    <property type="term" value="F:catalytic activity"/>
    <property type="evidence" value="ECO:0007669"/>
    <property type="project" value="InterPro"/>
</dbReference>
<evidence type="ECO:0000313" key="6">
    <source>
        <dbReference type="Proteomes" id="UP000447833"/>
    </source>
</evidence>
<dbReference type="SUPFAM" id="SSF102114">
    <property type="entry name" value="Radical SAM enzymes"/>
    <property type="match status" value="1"/>
</dbReference>
<evidence type="ECO:0000313" key="5">
    <source>
        <dbReference type="EMBL" id="MYL64797.1"/>
    </source>
</evidence>
<gene>
    <name evidence="5" type="ORF">GLW07_15675</name>
</gene>
<dbReference type="InterPro" id="IPR058240">
    <property type="entry name" value="rSAM_sf"/>
</dbReference>
<proteinExistence type="predicted"/>
<dbReference type="InterPro" id="IPR007197">
    <property type="entry name" value="rSAM"/>
</dbReference>
<accession>A0A845F2A7</accession>
<evidence type="ECO:0000259" key="4">
    <source>
        <dbReference type="Pfam" id="PF04055"/>
    </source>
</evidence>
<name>A0A845F2A7_9BACL</name>
<dbReference type="AlphaFoldDB" id="A0A845F2A7"/>
<keyword evidence="1" id="KW-0479">Metal-binding</keyword>
<protein>
    <submittedName>
        <fullName evidence="5">Radical SAM protein</fullName>
    </submittedName>
</protein>
<evidence type="ECO:0000256" key="2">
    <source>
        <dbReference type="ARBA" id="ARBA00023004"/>
    </source>
</evidence>
<dbReference type="InterPro" id="IPR040086">
    <property type="entry name" value="MJ0683-like"/>
</dbReference>
<dbReference type="Pfam" id="PF04055">
    <property type="entry name" value="Radical_SAM"/>
    <property type="match status" value="1"/>
</dbReference>
<organism evidence="5 6">
    <name type="scientific">Guptibacillus hwajinpoensis</name>
    <dbReference type="NCBI Taxonomy" id="208199"/>
    <lineage>
        <taxon>Bacteria</taxon>
        <taxon>Bacillati</taxon>
        <taxon>Bacillota</taxon>
        <taxon>Bacilli</taxon>
        <taxon>Bacillales</taxon>
        <taxon>Guptibacillaceae</taxon>
        <taxon>Guptibacillus</taxon>
    </lineage>
</organism>
<comment type="caution">
    <text evidence="5">The sequence shown here is derived from an EMBL/GenBank/DDBJ whole genome shotgun (WGS) entry which is preliminary data.</text>
</comment>
<dbReference type="EMBL" id="WMEY01000005">
    <property type="protein sequence ID" value="MYL64797.1"/>
    <property type="molecule type" value="Genomic_DNA"/>
</dbReference>
<dbReference type="SFLD" id="SFLDS00029">
    <property type="entry name" value="Radical_SAM"/>
    <property type="match status" value="1"/>
</dbReference>
<dbReference type="Gene3D" id="3.80.30.30">
    <property type="match status" value="1"/>
</dbReference>
<keyword evidence="3" id="KW-0411">Iron-sulfur</keyword>
<dbReference type="GO" id="GO:0051536">
    <property type="term" value="F:iron-sulfur cluster binding"/>
    <property type="evidence" value="ECO:0007669"/>
    <property type="project" value="UniProtKB-KW"/>
</dbReference>
<feature type="domain" description="Radical SAM core" evidence="4">
    <location>
        <begin position="29"/>
        <end position="183"/>
    </location>
</feature>
<keyword evidence="2" id="KW-0408">Iron</keyword>